<dbReference type="InterPro" id="IPR002469">
    <property type="entry name" value="Peptidase_S9B_N"/>
</dbReference>
<dbReference type="GO" id="GO:0008239">
    <property type="term" value="F:dipeptidyl-peptidase activity"/>
    <property type="evidence" value="ECO:0007669"/>
    <property type="project" value="TreeGrafter"/>
</dbReference>
<dbReference type="SUPFAM" id="SSF53474">
    <property type="entry name" value="alpha/beta-Hydrolases"/>
    <property type="match status" value="1"/>
</dbReference>
<dbReference type="Gene3D" id="3.40.50.1820">
    <property type="entry name" value="alpha/beta hydrolase"/>
    <property type="match status" value="1"/>
</dbReference>
<dbReference type="Gene3D" id="2.140.10.30">
    <property type="entry name" value="Dipeptidylpeptidase IV, N-terminal domain"/>
    <property type="match status" value="1"/>
</dbReference>
<evidence type="ECO:0000259" key="2">
    <source>
        <dbReference type="Pfam" id="PF00930"/>
    </source>
</evidence>
<dbReference type="AlphaFoldDB" id="A0A1H4F3S3"/>
<organism evidence="3 4">
    <name type="scientific">Chitinophaga terrae</name>
    <name type="common">ex Kim and Jung 2007</name>
    <dbReference type="NCBI Taxonomy" id="408074"/>
    <lineage>
        <taxon>Bacteria</taxon>
        <taxon>Pseudomonadati</taxon>
        <taxon>Bacteroidota</taxon>
        <taxon>Chitinophagia</taxon>
        <taxon>Chitinophagales</taxon>
        <taxon>Chitinophagaceae</taxon>
        <taxon>Chitinophaga</taxon>
    </lineage>
</organism>
<keyword evidence="4" id="KW-1185">Reference proteome</keyword>
<accession>A0A1H4F3S3</accession>
<dbReference type="Pfam" id="PF00326">
    <property type="entry name" value="Peptidase_S9"/>
    <property type="match status" value="1"/>
</dbReference>
<sequence length="728" mass="81868">MQIICNKKMRKLTLLIVFITWTGLSLFAQPGKGTKWTADGKGYYRVDDSGIAAVSLTGGQPVTKIAASAYNNLPLKDFTFSADEKKVLLYTNSQKVWRYETRGDYWVLDLSSGKLQQLGADRPSASLMFAKISPDGTKAAYVSEHNIFVEDLVNGGVKQLTKDGSRRLINGTFDWAYEEEFGCRDGFRWSEDSKSIAYWQIDATKIRDFLMIDNTDSIYSFTVPVEYPKAGESPSACRIGVVDVSSANTTWMKVPGDQQQHYIPRMEWIPGKRSLIIQQLNRKQNESKIMVCDAVSGAVTTLYQEKDSAWIDVKSRWDDDNIAGWDFTGKGKGFIWVSEQDGWRHLYSIDLADGKATLLTPGNYDVINIKKIDEANNVIYILASPENATQQYLYKVPLKGGKATRVTPADQPGVHDYRISPYSGLAIHEFNNSYTYPVAEVVQLPAHKSFDNRVAQALKEAAETPNPAKFFSVTTADGVQMDGWMKLPLNFSPQKKYPVVFYVYGEPAAATATDSYGAGHNFLYRGNMDEDGYIYISMDNRGTPLPKGRQWRKSIYRKVGIINARDQAMATKELLKQHAYMDPERVAVWGWSGGGSMTLNLLFQYPEIYKTGIAVAAVGNQLTYDNIYQERYMGLPQENREDFVKGSPVSYAKNLQGNLLYIHGTGDDNVHYQNAEMLLNELIKYNKQFQFMSYPNRTHSISEGEGTSAHLSTLYTNYLKSHCEPGGK</sequence>
<dbReference type="EMBL" id="FNRL01000022">
    <property type="protein sequence ID" value="SEA91590.1"/>
    <property type="molecule type" value="Genomic_DNA"/>
</dbReference>
<dbReference type="PANTHER" id="PTHR11731">
    <property type="entry name" value="PROTEASE FAMILY S9B,C DIPEPTIDYL-PEPTIDASE IV-RELATED"/>
    <property type="match status" value="1"/>
</dbReference>
<feature type="domain" description="Dipeptidylpeptidase IV N-terminal" evidence="2">
    <location>
        <begin position="81"/>
        <end position="432"/>
    </location>
</feature>
<dbReference type="SUPFAM" id="SSF82171">
    <property type="entry name" value="DPP6 N-terminal domain-like"/>
    <property type="match status" value="1"/>
</dbReference>
<dbReference type="PANTHER" id="PTHR11731:SF193">
    <property type="entry name" value="DIPEPTIDYL PEPTIDASE 9"/>
    <property type="match status" value="1"/>
</dbReference>
<evidence type="ECO:0000313" key="4">
    <source>
        <dbReference type="Proteomes" id="UP000199656"/>
    </source>
</evidence>
<name>A0A1H4F3S3_9BACT</name>
<dbReference type="InterPro" id="IPR029058">
    <property type="entry name" value="AB_hydrolase_fold"/>
</dbReference>
<proteinExistence type="predicted"/>
<dbReference type="GO" id="GO:0006508">
    <property type="term" value="P:proteolysis"/>
    <property type="evidence" value="ECO:0007669"/>
    <property type="project" value="InterPro"/>
</dbReference>
<dbReference type="InterPro" id="IPR001375">
    <property type="entry name" value="Peptidase_S9_cat"/>
</dbReference>
<dbReference type="GO" id="GO:0008236">
    <property type="term" value="F:serine-type peptidase activity"/>
    <property type="evidence" value="ECO:0007669"/>
    <property type="project" value="InterPro"/>
</dbReference>
<protein>
    <submittedName>
        <fullName evidence="3">Dipeptidyl-peptidase-4</fullName>
    </submittedName>
</protein>
<dbReference type="Proteomes" id="UP000199656">
    <property type="component" value="Unassembled WGS sequence"/>
</dbReference>
<gene>
    <name evidence="3" type="ORF">SAMN05660909_04119</name>
</gene>
<evidence type="ECO:0000259" key="1">
    <source>
        <dbReference type="Pfam" id="PF00326"/>
    </source>
</evidence>
<dbReference type="InterPro" id="IPR050278">
    <property type="entry name" value="Serine_Prot_S9B/DPPIV"/>
</dbReference>
<reference evidence="4" key="1">
    <citation type="submission" date="2016-10" db="EMBL/GenBank/DDBJ databases">
        <authorList>
            <person name="Varghese N."/>
            <person name="Submissions S."/>
        </authorList>
    </citation>
    <scope>NUCLEOTIDE SEQUENCE [LARGE SCALE GENOMIC DNA]</scope>
    <source>
        <strain evidence="4">DSM 23920</strain>
    </source>
</reference>
<dbReference type="STRING" id="408074.SAMN05660909_04119"/>
<feature type="domain" description="Peptidase S9 prolyl oligopeptidase catalytic" evidence="1">
    <location>
        <begin position="530"/>
        <end position="720"/>
    </location>
</feature>
<dbReference type="Pfam" id="PF00930">
    <property type="entry name" value="DPPIV_N"/>
    <property type="match status" value="1"/>
</dbReference>
<evidence type="ECO:0000313" key="3">
    <source>
        <dbReference type="EMBL" id="SEA91590.1"/>
    </source>
</evidence>